<evidence type="ECO:0008006" key="3">
    <source>
        <dbReference type="Google" id="ProtNLM"/>
    </source>
</evidence>
<dbReference type="RefSeq" id="WP_231135199.1">
    <property type="nucleotide sequence ID" value="NZ_JAANNP010000111.1"/>
</dbReference>
<name>A0ABX0H354_9ACTN</name>
<gene>
    <name evidence="1" type="ORF">G9H71_20755</name>
</gene>
<accession>A0ABX0H354</accession>
<sequence>VAPSRDADDLAAAILAAHAGGRKLRERTAGWFADNADRRSVRRSAEAILAAYGAPVGGQL</sequence>
<evidence type="ECO:0000313" key="2">
    <source>
        <dbReference type="Proteomes" id="UP000800981"/>
    </source>
</evidence>
<reference evidence="1 2" key="1">
    <citation type="submission" date="2020-03" db="EMBL/GenBank/DDBJ databases">
        <title>Two novel Motilibacter sp.</title>
        <authorList>
            <person name="Liu S."/>
        </authorList>
    </citation>
    <scope>NUCLEOTIDE SEQUENCE [LARGE SCALE GENOMIC DNA]</scope>
    <source>
        <strain evidence="1 2">E257</strain>
    </source>
</reference>
<feature type="non-terminal residue" evidence="1">
    <location>
        <position position="1"/>
    </location>
</feature>
<organism evidence="1 2">
    <name type="scientific">Motilibacter deserti</name>
    <dbReference type="NCBI Taxonomy" id="2714956"/>
    <lineage>
        <taxon>Bacteria</taxon>
        <taxon>Bacillati</taxon>
        <taxon>Actinomycetota</taxon>
        <taxon>Actinomycetes</taxon>
        <taxon>Motilibacterales</taxon>
        <taxon>Motilibacteraceae</taxon>
        <taxon>Motilibacter</taxon>
    </lineage>
</organism>
<protein>
    <recommendedName>
        <fullName evidence="3">Glycosyl transferase family 1</fullName>
    </recommendedName>
</protein>
<proteinExistence type="predicted"/>
<dbReference type="EMBL" id="JAANNP010000111">
    <property type="protein sequence ID" value="NHC16220.1"/>
    <property type="molecule type" value="Genomic_DNA"/>
</dbReference>
<comment type="caution">
    <text evidence="1">The sequence shown here is derived from an EMBL/GenBank/DDBJ whole genome shotgun (WGS) entry which is preliminary data.</text>
</comment>
<dbReference type="Proteomes" id="UP000800981">
    <property type="component" value="Unassembled WGS sequence"/>
</dbReference>
<keyword evidence="2" id="KW-1185">Reference proteome</keyword>
<evidence type="ECO:0000313" key="1">
    <source>
        <dbReference type="EMBL" id="NHC16220.1"/>
    </source>
</evidence>